<sequence length="243" mass="26605">MSAHNKPIALIIGAGDHLGLAIAKRFAREGFHIVATRRRGDLGALVTAVEALGASATPYHSDARDEQQVINLINQIETELGPIQVAVFNVGGNVRYDICDTSSRIYRKVWEMCAFAGFLFGRELARKMLPRQQGTLLFTGASASLRGNSGFAAFAGGKHALRALAQSMARELGPQGIHVAHVIIDGLIENQATAEYLPDLYASKGDDGIIQPDNIADIYWQLHQQPRNAWTFEQDVRPFAEPW</sequence>
<evidence type="ECO:0000313" key="2">
    <source>
        <dbReference type="Proteomes" id="UP000283087"/>
    </source>
</evidence>
<proteinExistence type="predicted"/>
<dbReference type="Proteomes" id="UP000283087">
    <property type="component" value="Unassembled WGS sequence"/>
</dbReference>
<comment type="caution">
    <text evidence="1">The sequence shown here is derived from an EMBL/GenBank/DDBJ whole genome shotgun (WGS) entry which is preliminary data.</text>
</comment>
<protein>
    <submittedName>
        <fullName evidence="1">SDR family oxidoreductase</fullName>
    </submittedName>
</protein>
<dbReference type="InterPro" id="IPR002347">
    <property type="entry name" value="SDR_fam"/>
</dbReference>
<dbReference type="EMBL" id="RQXW01000010">
    <property type="protein sequence ID" value="RTE65399.1"/>
    <property type="molecule type" value="Genomic_DNA"/>
</dbReference>
<name>A0A430KPF3_9GAMM</name>
<dbReference type="AlphaFoldDB" id="A0A430KPF3"/>
<organism evidence="1 2">
    <name type="scientific">Amphritea opalescens</name>
    <dbReference type="NCBI Taxonomy" id="2490544"/>
    <lineage>
        <taxon>Bacteria</taxon>
        <taxon>Pseudomonadati</taxon>
        <taxon>Pseudomonadota</taxon>
        <taxon>Gammaproteobacteria</taxon>
        <taxon>Oceanospirillales</taxon>
        <taxon>Oceanospirillaceae</taxon>
        <taxon>Amphritea</taxon>
    </lineage>
</organism>
<dbReference type="PANTHER" id="PTHR43431:SF7">
    <property type="entry name" value="OXIDOREDUCTASE, SHORT CHAIN DEHYDROGENASE_REDUCTASE FAMILY (AFU_ORTHOLOGUE AFUA_5G14000)"/>
    <property type="match status" value="1"/>
</dbReference>
<gene>
    <name evidence="1" type="ORF">EH243_12075</name>
</gene>
<dbReference type="Pfam" id="PF00106">
    <property type="entry name" value="adh_short"/>
    <property type="match status" value="1"/>
</dbReference>
<reference evidence="1 2" key="1">
    <citation type="submission" date="2018-11" db="EMBL/GenBank/DDBJ databases">
        <title>The draft genome sequence of Amphritea opalescens ANRC-JH13T.</title>
        <authorList>
            <person name="Fang Z."/>
            <person name="Zhang Y."/>
            <person name="Han X."/>
        </authorList>
    </citation>
    <scope>NUCLEOTIDE SEQUENCE [LARGE SCALE GENOMIC DNA]</scope>
    <source>
        <strain evidence="1 2">ANRC-JH13</strain>
    </source>
</reference>
<evidence type="ECO:0000313" key="1">
    <source>
        <dbReference type="EMBL" id="RTE65399.1"/>
    </source>
</evidence>
<dbReference type="OrthoDB" id="5513072at2"/>
<accession>A0A430KPF3</accession>
<keyword evidence="2" id="KW-1185">Reference proteome</keyword>
<dbReference type="SUPFAM" id="SSF51735">
    <property type="entry name" value="NAD(P)-binding Rossmann-fold domains"/>
    <property type="match status" value="1"/>
</dbReference>
<dbReference type="CDD" id="cd05373">
    <property type="entry name" value="SDR_c10"/>
    <property type="match status" value="1"/>
</dbReference>
<dbReference type="PANTHER" id="PTHR43431">
    <property type="entry name" value="OXIDOREDUCTASE, SHORT CHAIN DEHYDROGENASE/REDUCTASE FAMILY (AFU_ORTHOLOGUE AFUA_5G14000)"/>
    <property type="match status" value="1"/>
</dbReference>
<dbReference type="RefSeq" id="WP_126158927.1">
    <property type="nucleotide sequence ID" value="NZ_RQXW01000010.1"/>
</dbReference>
<dbReference type="InterPro" id="IPR036291">
    <property type="entry name" value="NAD(P)-bd_dom_sf"/>
</dbReference>
<dbReference type="PRINTS" id="PR00081">
    <property type="entry name" value="GDHRDH"/>
</dbReference>
<dbReference type="Gene3D" id="3.40.50.720">
    <property type="entry name" value="NAD(P)-binding Rossmann-like Domain"/>
    <property type="match status" value="1"/>
</dbReference>